<sequence length="156" mass="16845">MQTVEEKIKALGLELPPAPPLGGIYHPTLITGNYLYVSGQGPLQSNGQLIKGKVGRDLTLEEGQLAAQQVGLTMLATIKAQLGDLGKIKRLIKTLGMVNCYPEFEEHPQTINGFSQFMVDVFGEENGKGARSAVGMSLPGNIAVEVECIFELHDHE</sequence>
<dbReference type="InterPro" id="IPR013813">
    <property type="entry name" value="Endoribo_LPSP/chorism_mut-like"/>
</dbReference>
<dbReference type="EMBL" id="FONW01000005">
    <property type="protein sequence ID" value="SFF36980.1"/>
    <property type="molecule type" value="Genomic_DNA"/>
</dbReference>
<protein>
    <submittedName>
        <fullName evidence="2">Enamine deaminase RidA, house cleaning of reactive enamine intermediates, YjgF/YER057c/UK114 family</fullName>
    </submittedName>
</protein>
<dbReference type="STRING" id="655355.SAMN05216283_105107"/>
<feature type="domain" description="Endoribonuclease L-PSP/chorismate mutase-like" evidence="1">
    <location>
        <begin position="6"/>
        <end position="131"/>
    </location>
</feature>
<reference evidence="2 3" key="1">
    <citation type="submission" date="2016-10" db="EMBL/GenBank/DDBJ databases">
        <authorList>
            <person name="de Groot N.N."/>
        </authorList>
    </citation>
    <scope>NUCLEOTIDE SEQUENCE [LARGE SCALE GENOMIC DNA]</scope>
    <source>
        <strain evidence="2 3">CGMCC 1.9156</strain>
    </source>
</reference>
<evidence type="ECO:0000313" key="2">
    <source>
        <dbReference type="EMBL" id="SFF36980.1"/>
    </source>
</evidence>
<dbReference type="SUPFAM" id="SSF55298">
    <property type="entry name" value="YjgF-like"/>
    <property type="match status" value="1"/>
</dbReference>
<dbReference type="AlphaFoldDB" id="A0A1I2I5T6"/>
<dbReference type="PANTHER" id="PTHR43760:SF1">
    <property type="entry name" value="ENDORIBONUCLEASE L-PSP_CHORISMATE MUTASE-LIKE DOMAIN-CONTAINING PROTEIN"/>
    <property type="match status" value="1"/>
</dbReference>
<accession>A0A1I2I5T6</accession>
<dbReference type="Gene3D" id="3.30.1330.40">
    <property type="entry name" value="RutC-like"/>
    <property type="match status" value="1"/>
</dbReference>
<dbReference type="RefSeq" id="WP_093920018.1">
    <property type="nucleotide sequence ID" value="NZ_FONW01000005.1"/>
</dbReference>
<evidence type="ECO:0000259" key="1">
    <source>
        <dbReference type="Pfam" id="PF14588"/>
    </source>
</evidence>
<dbReference type="CDD" id="cd02199">
    <property type="entry name" value="YjgF_YER057c_UK114_like_1"/>
    <property type="match status" value="1"/>
</dbReference>
<name>A0A1I2I5T6_9BACT</name>
<dbReference type="Pfam" id="PF14588">
    <property type="entry name" value="YjgF_endoribonc"/>
    <property type="match status" value="1"/>
</dbReference>
<keyword evidence="3" id="KW-1185">Reference proteome</keyword>
<proteinExistence type="predicted"/>
<dbReference type="InterPro" id="IPR035959">
    <property type="entry name" value="RutC-like_sf"/>
</dbReference>
<organism evidence="2 3">
    <name type="scientific">Sunxiuqinia elliptica</name>
    <dbReference type="NCBI Taxonomy" id="655355"/>
    <lineage>
        <taxon>Bacteria</taxon>
        <taxon>Pseudomonadati</taxon>
        <taxon>Bacteroidota</taxon>
        <taxon>Bacteroidia</taxon>
        <taxon>Marinilabiliales</taxon>
        <taxon>Prolixibacteraceae</taxon>
        <taxon>Sunxiuqinia</taxon>
    </lineage>
</organism>
<gene>
    <name evidence="2" type="ORF">SAMN05216283_105107</name>
</gene>
<dbReference type="PANTHER" id="PTHR43760">
    <property type="entry name" value="ENDORIBONUCLEASE-RELATED"/>
    <property type="match status" value="1"/>
</dbReference>
<evidence type="ECO:0000313" key="3">
    <source>
        <dbReference type="Proteomes" id="UP000198964"/>
    </source>
</evidence>
<dbReference type="Proteomes" id="UP000198964">
    <property type="component" value="Unassembled WGS sequence"/>
</dbReference>